<proteinExistence type="predicted"/>
<name>A0A1I2YAB4_9GAMM</name>
<protein>
    <submittedName>
        <fullName evidence="1">Uncharacterized protein</fullName>
    </submittedName>
</protein>
<dbReference type="RefSeq" id="WP_092842882.1">
    <property type="nucleotide sequence ID" value="NZ_FOPY01000001.1"/>
</dbReference>
<sequence length="85" mass="9585">MTEKLTIDEAARIAEEAFAPYECKTKEVDDGDLLKVAVDVNGHLVDVNDLHKDIFTDKEVFLSKLELARQRMSDIGADFGEWRTG</sequence>
<dbReference type="AlphaFoldDB" id="A0A1I2YAB4"/>
<dbReference type="STRING" id="442341.SAMN04487959_101308"/>
<accession>A0A1I2YAB4</accession>
<gene>
    <name evidence="1" type="ORF">SAMN04487959_101308</name>
</gene>
<evidence type="ECO:0000313" key="2">
    <source>
        <dbReference type="Proteomes" id="UP000199040"/>
    </source>
</evidence>
<keyword evidence="2" id="KW-1185">Reference proteome</keyword>
<organism evidence="1 2">
    <name type="scientific">Modicisalibacter xianhensis</name>
    <dbReference type="NCBI Taxonomy" id="442341"/>
    <lineage>
        <taxon>Bacteria</taxon>
        <taxon>Pseudomonadati</taxon>
        <taxon>Pseudomonadota</taxon>
        <taxon>Gammaproteobacteria</taxon>
        <taxon>Oceanospirillales</taxon>
        <taxon>Halomonadaceae</taxon>
        <taxon>Modicisalibacter</taxon>
    </lineage>
</organism>
<dbReference type="Proteomes" id="UP000199040">
    <property type="component" value="Unassembled WGS sequence"/>
</dbReference>
<dbReference type="EMBL" id="FOPY01000001">
    <property type="protein sequence ID" value="SFH22297.1"/>
    <property type="molecule type" value="Genomic_DNA"/>
</dbReference>
<reference evidence="1 2" key="1">
    <citation type="submission" date="2016-10" db="EMBL/GenBank/DDBJ databases">
        <authorList>
            <person name="de Groot N.N."/>
        </authorList>
    </citation>
    <scope>NUCLEOTIDE SEQUENCE [LARGE SCALE GENOMIC DNA]</scope>
    <source>
        <strain evidence="1 2">CGMCC 1.6848</strain>
    </source>
</reference>
<evidence type="ECO:0000313" key="1">
    <source>
        <dbReference type="EMBL" id="SFH22297.1"/>
    </source>
</evidence>